<keyword evidence="2" id="KW-1185">Reference proteome</keyword>
<accession>A0ABV1H355</accession>
<sequence>MKRGRIKVTLYNRTLKEIDMSDFSYISEDIFSNRSDVVKIELPEGVKKIGNNAFENCNNLEEVIFPDSLEEIGQEAFINCVNLKSAVYKKGVKVDPTSFKGCIQLER</sequence>
<name>A0ABV1H355_9FIRM</name>
<comment type="caution">
    <text evidence="1">The sequence shown here is derived from an EMBL/GenBank/DDBJ whole genome shotgun (WGS) entry which is preliminary data.</text>
</comment>
<dbReference type="SUPFAM" id="SSF52058">
    <property type="entry name" value="L domain-like"/>
    <property type="match status" value="1"/>
</dbReference>
<dbReference type="Gene3D" id="3.80.10.10">
    <property type="entry name" value="Ribonuclease Inhibitor"/>
    <property type="match status" value="1"/>
</dbReference>
<dbReference type="EMBL" id="JBBMFS010000002">
    <property type="protein sequence ID" value="MEQ2554109.1"/>
    <property type="molecule type" value="Genomic_DNA"/>
</dbReference>
<protein>
    <submittedName>
        <fullName evidence="1">Leucine-rich repeat domain-containing protein</fullName>
    </submittedName>
</protein>
<evidence type="ECO:0000313" key="1">
    <source>
        <dbReference type="EMBL" id="MEQ2554109.1"/>
    </source>
</evidence>
<proteinExistence type="predicted"/>
<dbReference type="InterPro" id="IPR026906">
    <property type="entry name" value="LRR_5"/>
</dbReference>
<reference evidence="1" key="1">
    <citation type="submission" date="2024-03" db="EMBL/GenBank/DDBJ databases">
        <title>Human intestinal bacterial collection.</title>
        <authorList>
            <person name="Pauvert C."/>
            <person name="Hitch T.C.A."/>
            <person name="Clavel T."/>
        </authorList>
    </citation>
    <scope>NUCLEOTIDE SEQUENCE [LARGE SCALE GENOMIC DNA]</scope>
    <source>
        <strain evidence="1">CLA-AA-H89B</strain>
    </source>
</reference>
<dbReference type="Proteomes" id="UP001546774">
    <property type="component" value="Unassembled WGS sequence"/>
</dbReference>
<gene>
    <name evidence="1" type="ORF">WMO37_03640</name>
</gene>
<dbReference type="InterPro" id="IPR032675">
    <property type="entry name" value="LRR_dom_sf"/>
</dbReference>
<dbReference type="PANTHER" id="PTHR45661:SF3">
    <property type="entry name" value="IG-LIKE DOMAIN-CONTAINING PROTEIN"/>
    <property type="match status" value="1"/>
</dbReference>
<evidence type="ECO:0000313" key="2">
    <source>
        <dbReference type="Proteomes" id="UP001546774"/>
    </source>
</evidence>
<dbReference type="PANTHER" id="PTHR45661">
    <property type="entry name" value="SURFACE ANTIGEN"/>
    <property type="match status" value="1"/>
</dbReference>
<dbReference type="Pfam" id="PF13306">
    <property type="entry name" value="LRR_5"/>
    <property type="match status" value="1"/>
</dbReference>
<organism evidence="1 2">
    <name type="scientific">Lachnospira intestinalis</name>
    <dbReference type="NCBI Taxonomy" id="3133158"/>
    <lineage>
        <taxon>Bacteria</taxon>
        <taxon>Bacillati</taxon>
        <taxon>Bacillota</taxon>
        <taxon>Clostridia</taxon>
        <taxon>Lachnospirales</taxon>
        <taxon>Lachnospiraceae</taxon>
        <taxon>Lachnospira</taxon>
    </lineage>
</organism>
<dbReference type="InterPro" id="IPR053139">
    <property type="entry name" value="Surface_bspA-like"/>
</dbReference>